<organism evidence="3 4">
    <name type="scientific">Bacillus manliponensis</name>
    <dbReference type="NCBI Taxonomy" id="574376"/>
    <lineage>
        <taxon>Bacteria</taxon>
        <taxon>Bacillati</taxon>
        <taxon>Bacillota</taxon>
        <taxon>Bacilli</taxon>
        <taxon>Bacillales</taxon>
        <taxon>Bacillaceae</taxon>
        <taxon>Bacillus</taxon>
        <taxon>Bacillus cereus group</taxon>
    </lineage>
</organism>
<proteinExistence type="predicted"/>
<dbReference type="AlphaFoldDB" id="A0A073JTH5"/>
<dbReference type="EMBL" id="JOTN01000026">
    <property type="protein sequence ID" value="KEK17542.1"/>
    <property type="molecule type" value="Genomic_DNA"/>
</dbReference>
<feature type="coiled-coil region" evidence="1">
    <location>
        <begin position="30"/>
        <end position="57"/>
    </location>
</feature>
<name>A0A073JTH5_9BACI</name>
<keyword evidence="2" id="KW-0812">Transmembrane</keyword>
<keyword evidence="4" id="KW-1185">Reference proteome</keyword>
<gene>
    <name evidence="3" type="ORF">BAMA_12425</name>
</gene>
<sequence>MDPENSLSLFIFVVAVVSVLGVVTIVCNFIGRILDEHDRLEEENKKLRMRKGNLRYEFIPSGFRKGH</sequence>
<reference evidence="3 4" key="1">
    <citation type="submission" date="2014-06" db="EMBL/GenBank/DDBJ databases">
        <title>Draft genome sequence of Bacillus manliponensis JCM 15802 (MCCC 1A00708).</title>
        <authorList>
            <person name="Lai Q."/>
            <person name="Liu Y."/>
            <person name="Shao Z."/>
        </authorList>
    </citation>
    <scope>NUCLEOTIDE SEQUENCE [LARGE SCALE GENOMIC DNA]</scope>
    <source>
        <strain evidence="3 4">JCM 15802</strain>
    </source>
</reference>
<comment type="caution">
    <text evidence="3">The sequence shown here is derived from an EMBL/GenBank/DDBJ whole genome shotgun (WGS) entry which is preliminary data.</text>
</comment>
<protein>
    <submittedName>
        <fullName evidence="3">Uncharacterized protein</fullName>
    </submittedName>
</protein>
<evidence type="ECO:0000256" key="1">
    <source>
        <dbReference type="SAM" id="Coils"/>
    </source>
</evidence>
<keyword evidence="2" id="KW-0472">Membrane</keyword>
<evidence type="ECO:0000313" key="3">
    <source>
        <dbReference type="EMBL" id="KEK17542.1"/>
    </source>
</evidence>
<dbReference type="STRING" id="574376.BAMA_12425"/>
<dbReference type="RefSeq" id="WP_034643060.1">
    <property type="nucleotide sequence ID" value="NZ_CBCSJC010000001.1"/>
</dbReference>
<keyword evidence="2" id="KW-1133">Transmembrane helix</keyword>
<evidence type="ECO:0000256" key="2">
    <source>
        <dbReference type="SAM" id="Phobius"/>
    </source>
</evidence>
<dbReference type="Proteomes" id="UP000027822">
    <property type="component" value="Unassembled WGS sequence"/>
</dbReference>
<keyword evidence="1" id="KW-0175">Coiled coil</keyword>
<accession>A0A073JTH5</accession>
<evidence type="ECO:0000313" key="4">
    <source>
        <dbReference type="Proteomes" id="UP000027822"/>
    </source>
</evidence>
<feature type="transmembrane region" description="Helical" evidence="2">
    <location>
        <begin position="6"/>
        <end position="30"/>
    </location>
</feature>